<evidence type="ECO:0000313" key="10">
    <source>
        <dbReference type="Proteomes" id="UP000494163"/>
    </source>
</evidence>
<name>A0A0M5JA58_DROBS</name>
<comment type="similarity">
    <text evidence="3">Belongs to the RNase PH family.</text>
</comment>
<dbReference type="InterPro" id="IPR001247">
    <property type="entry name" value="ExoRNase_PH_dom1"/>
</dbReference>
<keyword evidence="10" id="KW-1185">Reference proteome</keyword>
<accession>A0A0M5JA58</accession>
<dbReference type="InterPro" id="IPR036345">
    <property type="entry name" value="ExoRNase_PH_dom2_sf"/>
</dbReference>
<feature type="domain" description="Exoribonuclease phosphorolytic" evidence="8">
    <location>
        <begin position="197"/>
        <end position="283"/>
    </location>
</feature>
<dbReference type="PANTHER" id="PTHR11097:SF8">
    <property type="entry name" value="EXOSOME COMPLEX COMPONENT RRP42"/>
    <property type="match status" value="1"/>
</dbReference>
<dbReference type="GO" id="GO:0071038">
    <property type="term" value="P:TRAMP-dependent tRNA surveillance pathway"/>
    <property type="evidence" value="ECO:0007669"/>
    <property type="project" value="TreeGrafter"/>
</dbReference>
<dbReference type="AlphaFoldDB" id="A0A0M5JA58"/>
<reference evidence="9 10" key="1">
    <citation type="submission" date="2015-08" db="EMBL/GenBank/DDBJ databases">
        <title>Ancestral chromatin configuration constrains chromatin evolution on differentiating sex chromosomes in Drosophila.</title>
        <authorList>
            <person name="Zhou Q."/>
            <person name="Bachtrog D."/>
        </authorList>
    </citation>
    <scope>NUCLEOTIDE SEQUENCE [LARGE SCALE GENOMIC DNA]</scope>
    <source>
        <tissue evidence="9">Whole larvae</tissue>
    </source>
</reference>
<dbReference type="SUPFAM" id="SSF55666">
    <property type="entry name" value="Ribonuclease PH domain 2-like"/>
    <property type="match status" value="1"/>
</dbReference>
<dbReference type="InterPro" id="IPR027408">
    <property type="entry name" value="PNPase/RNase_PH_dom_sf"/>
</dbReference>
<evidence type="ECO:0000256" key="5">
    <source>
        <dbReference type="ARBA" id="ARBA00022835"/>
    </source>
</evidence>
<evidence type="ECO:0000256" key="4">
    <source>
        <dbReference type="ARBA" id="ARBA00022490"/>
    </source>
</evidence>
<proteinExistence type="inferred from homology"/>
<evidence type="ECO:0000256" key="2">
    <source>
        <dbReference type="ARBA" id="ARBA00004604"/>
    </source>
</evidence>
<evidence type="ECO:0000256" key="3">
    <source>
        <dbReference type="ARBA" id="ARBA00006678"/>
    </source>
</evidence>
<dbReference type="Proteomes" id="UP000494163">
    <property type="component" value="Chromosome 2R"/>
</dbReference>
<sequence>MAYVALSEAEKTFILHGVEEDFRCDGRSRRDYRPMELETGLVSNASGSARLRLANTDILVGVKTEIDVPNPLTPEFGKLEFFVDCSANATPEFEGRGGSDLAQELILSLQKAYESSLAFDYRTLCLIPGQQCWKLYIDILILECGGNLHDAVSLAAKAALYNTKLPRVTATLLDAGVTDLIISDNPYDCTRVGIDAVPLLVTVCKIGDYCLVDPSAEEEVCSTVSMVVAVSMRNNTGRCGGYKMLRPFITKFLSTAYLSGTHMTGGGSMHRETMLNCIQLGLSIGEQLNSLLVKMLKAEEQRVGPKRPKTVGFLK</sequence>
<dbReference type="GO" id="GO:0000177">
    <property type="term" value="C:cytoplasmic exosome (RNase complex)"/>
    <property type="evidence" value="ECO:0007669"/>
    <property type="project" value="TreeGrafter"/>
</dbReference>
<keyword evidence="4" id="KW-0963">Cytoplasm</keyword>
<dbReference type="GO" id="GO:0035925">
    <property type="term" value="F:mRNA 3'-UTR AU-rich region binding"/>
    <property type="evidence" value="ECO:0007669"/>
    <property type="project" value="TreeGrafter"/>
</dbReference>
<comment type="subcellular location">
    <subcellularLocation>
        <location evidence="1">Cytoplasm</location>
    </subcellularLocation>
    <subcellularLocation>
        <location evidence="2">Nucleus</location>
        <location evidence="2">Nucleolus</location>
    </subcellularLocation>
</comment>
<gene>
    <name evidence="9" type="ORF">Dbus_chr2Rg885</name>
</gene>
<dbReference type="GO" id="GO:0034473">
    <property type="term" value="P:U1 snRNA 3'-end processing"/>
    <property type="evidence" value="ECO:0007669"/>
    <property type="project" value="TreeGrafter"/>
</dbReference>
<dbReference type="InterPro" id="IPR050590">
    <property type="entry name" value="Exosome_comp_Rrp42_subfam"/>
</dbReference>
<feature type="domain" description="Exoribonuclease phosphorolytic" evidence="7">
    <location>
        <begin position="32"/>
        <end position="166"/>
    </location>
</feature>
<dbReference type="GO" id="GO:0000176">
    <property type="term" value="C:nuclear exosome (RNase complex)"/>
    <property type="evidence" value="ECO:0007669"/>
    <property type="project" value="TreeGrafter"/>
</dbReference>
<dbReference type="PANTHER" id="PTHR11097">
    <property type="entry name" value="EXOSOME COMPLEX EXONUCLEASE RIBOSOMAL RNA PROCESSING PROTEIN"/>
    <property type="match status" value="1"/>
</dbReference>
<protein>
    <recommendedName>
        <fullName evidence="6">Ribosomal RNA-processing protein 42</fullName>
    </recommendedName>
</protein>
<evidence type="ECO:0000313" key="9">
    <source>
        <dbReference type="EMBL" id="ALC41306.1"/>
    </source>
</evidence>
<dbReference type="GO" id="GO:0034475">
    <property type="term" value="P:U4 snRNA 3'-end processing"/>
    <property type="evidence" value="ECO:0007669"/>
    <property type="project" value="TreeGrafter"/>
</dbReference>
<dbReference type="InterPro" id="IPR020568">
    <property type="entry name" value="Ribosomal_Su5_D2-typ_SF"/>
</dbReference>
<dbReference type="STRING" id="30019.A0A0M5JA58"/>
<evidence type="ECO:0000259" key="8">
    <source>
        <dbReference type="Pfam" id="PF03725"/>
    </source>
</evidence>
<evidence type="ECO:0000256" key="1">
    <source>
        <dbReference type="ARBA" id="ARBA00004496"/>
    </source>
</evidence>
<dbReference type="GO" id="GO:0071035">
    <property type="term" value="P:nuclear polyadenylation-dependent rRNA catabolic process"/>
    <property type="evidence" value="ECO:0007669"/>
    <property type="project" value="TreeGrafter"/>
</dbReference>
<dbReference type="GO" id="GO:0034476">
    <property type="term" value="P:U5 snRNA 3'-end processing"/>
    <property type="evidence" value="ECO:0007669"/>
    <property type="project" value="TreeGrafter"/>
</dbReference>
<dbReference type="GO" id="GO:0071028">
    <property type="term" value="P:nuclear mRNA surveillance"/>
    <property type="evidence" value="ECO:0007669"/>
    <property type="project" value="TreeGrafter"/>
</dbReference>
<dbReference type="GO" id="GO:0016075">
    <property type="term" value="P:rRNA catabolic process"/>
    <property type="evidence" value="ECO:0007669"/>
    <property type="project" value="TreeGrafter"/>
</dbReference>
<evidence type="ECO:0000259" key="7">
    <source>
        <dbReference type="Pfam" id="PF01138"/>
    </source>
</evidence>
<evidence type="ECO:0000256" key="6">
    <source>
        <dbReference type="ARBA" id="ARBA00042523"/>
    </source>
</evidence>
<dbReference type="GO" id="GO:0005730">
    <property type="term" value="C:nucleolus"/>
    <property type="evidence" value="ECO:0007669"/>
    <property type="project" value="UniProtKB-SubCell"/>
</dbReference>
<dbReference type="Gene3D" id="3.30.230.70">
    <property type="entry name" value="GHMP Kinase, N-terminal domain"/>
    <property type="match status" value="1"/>
</dbReference>
<dbReference type="Pfam" id="PF01138">
    <property type="entry name" value="RNase_PH"/>
    <property type="match status" value="1"/>
</dbReference>
<dbReference type="GO" id="GO:0000467">
    <property type="term" value="P:exonucleolytic trimming to generate mature 3'-end of 5.8S rRNA from tricistronic rRNA transcript (SSU-rRNA, 5.8S rRNA, LSU-rRNA)"/>
    <property type="evidence" value="ECO:0007669"/>
    <property type="project" value="TreeGrafter"/>
</dbReference>
<keyword evidence="5" id="KW-0271">Exosome</keyword>
<organism evidence="9 10">
    <name type="scientific">Drosophila busckii</name>
    <name type="common">Fruit fly</name>
    <dbReference type="NCBI Taxonomy" id="30019"/>
    <lineage>
        <taxon>Eukaryota</taxon>
        <taxon>Metazoa</taxon>
        <taxon>Ecdysozoa</taxon>
        <taxon>Arthropoda</taxon>
        <taxon>Hexapoda</taxon>
        <taxon>Insecta</taxon>
        <taxon>Pterygota</taxon>
        <taxon>Neoptera</taxon>
        <taxon>Endopterygota</taxon>
        <taxon>Diptera</taxon>
        <taxon>Brachycera</taxon>
        <taxon>Muscomorpha</taxon>
        <taxon>Ephydroidea</taxon>
        <taxon>Drosophilidae</taxon>
        <taxon>Drosophila</taxon>
    </lineage>
</organism>
<dbReference type="SUPFAM" id="SSF54211">
    <property type="entry name" value="Ribosomal protein S5 domain 2-like"/>
    <property type="match status" value="1"/>
</dbReference>
<dbReference type="Pfam" id="PF03725">
    <property type="entry name" value="RNase_PH_C"/>
    <property type="match status" value="1"/>
</dbReference>
<dbReference type="CDD" id="cd11367">
    <property type="entry name" value="RNase_PH_RRP42"/>
    <property type="match status" value="1"/>
</dbReference>
<dbReference type="OMA" id="YNTRIPK"/>
<dbReference type="InterPro" id="IPR015847">
    <property type="entry name" value="ExoRNase_PH_dom2"/>
</dbReference>
<dbReference type="OrthoDB" id="272245at2759"/>
<dbReference type="EMBL" id="CP012524">
    <property type="protein sequence ID" value="ALC41306.1"/>
    <property type="molecule type" value="Genomic_DNA"/>
</dbReference>